<dbReference type="PANTHER" id="PTHR31544:SF4">
    <property type="entry name" value="GAMMA-GLUTAMYLCYCLOTRANSFERASE-RELATED"/>
    <property type="match status" value="1"/>
</dbReference>
<dbReference type="Gene3D" id="3.10.490.10">
    <property type="entry name" value="Gamma-glutamyl cyclotransferase-like"/>
    <property type="match status" value="1"/>
</dbReference>
<dbReference type="InterPro" id="IPR045038">
    <property type="entry name" value="AIG2-like"/>
</dbReference>
<dbReference type="EMBL" id="JBANMG010000008">
    <property type="protein sequence ID" value="KAK6949774.1"/>
    <property type="molecule type" value="Genomic_DNA"/>
</dbReference>
<dbReference type="SUPFAM" id="SSF110857">
    <property type="entry name" value="Gamma-glutamyl cyclotransferase-like"/>
    <property type="match status" value="1"/>
</dbReference>
<dbReference type="InterPro" id="IPR009288">
    <property type="entry name" value="AIG2-like_dom"/>
</dbReference>
<proteinExistence type="inferred from homology"/>
<dbReference type="InterPro" id="IPR036568">
    <property type="entry name" value="GGCT-like_sf"/>
</dbReference>
<dbReference type="InterPro" id="IPR013024">
    <property type="entry name" value="GGCT-like"/>
</dbReference>
<evidence type="ECO:0000256" key="2">
    <source>
        <dbReference type="ARBA" id="ARBA00022679"/>
    </source>
</evidence>
<keyword evidence="6" id="KW-1185">Reference proteome</keyword>
<organism evidence="5 6">
    <name type="scientific">Daldinia eschscholtzii</name>
    <dbReference type="NCBI Taxonomy" id="292717"/>
    <lineage>
        <taxon>Eukaryota</taxon>
        <taxon>Fungi</taxon>
        <taxon>Dikarya</taxon>
        <taxon>Ascomycota</taxon>
        <taxon>Pezizomycotina</taxon>
        <taxon>Sordariomycetes</taxon>
        <taxon>Xylariomycetidae</taxon>
        <taxon>Xylariales</taxon>
        <taxon>Hypoxylaceae</taxon>
        <taxon>Daldinia</taxon>
    </lineage>
</organism>
<comment type="caution">
    <text evidence="5">The sequence shown here is derived from an EMBL/GenBank/DDBJ whole genome shotgun (WGS) entry which is preliminary data.</text>
</comment>
<evidence type="ECO:0000313" key="6">
    <source>
        <dbReference type="Proteomes" id="UP001369815"/>
    </source>
</evidence>
<evidence type="ECO:0000256" key="1">
    <source>
        <dbReference type="ARBA" id="ARBA00008861"/>
    </source>
</evidence>
<sequence length="326" mass="37061">MDFLDELESMAQVAIQQPQQLDEIDSDDIKRWQSLFGYAYAQAVQKIQEHRTDLSRVLVTDSHWDIVRVEKEAQGYDKEAYEHSCSLAARTSMVVPERAQGKASKPSFYLLKLDGPFSDVTHVKSAARLHETPPDFSGTDDSGEPTTFCKVSADTKETLLNYLSDQGLQFQPTFVRYSKAEKYLSSWSAYPTLGIDATMPQYRVNSMDDPRLLPAQNQYPVWYFFYGTLGDPSVLKRLLGCEPSYHPASVAHATLKTWGGKYKALVESFDDKKEVQGQAFLVENQDQEHCLQLYETDKYDVVRCEIQLDGKKLKGLTFRFTGDVDP</sequence>
<dbReference type="GO" id="GO:0016740">
    <property type="term" value="F:transferase activity"/>
    <property type="evidence" value="ECO:0007669"/>
    <property type="project" value="UniProtKB-KW"/>
</dbReference>
<evidence type="ECO:0000259" key="4">
    <source>
        <dbReference type="Pfam" id="PF06094"/>
    </source>
</evidence>
<dbReference type="Pfam" id="PF06094">
    <property type="entry name" value="GGACT"/>
    <property type="match status" value="1"/>
</dbReference>
<reference evidence="5 6" key="1">
    <citation type="journal article" date="2024" name="Front Chem Biol">
        <title>Unveiling the potential of Daldinia eschscholtzii MFLUCC 19-0629 through bioactivity and bioinformatics studies for enhanced sustainable agriculture production.</title>
        <authorList>
            <person name="Brooks S."/>
            <person name="Weaver J.A."/>
            <person name="Klomchit A."/>
            <person name="Alharthi S.A."/>
            <person name="Onlamun T."/>
            <person name="Nurani R."/>
            <person name="Vong T.K."/>
            <person name="Alberti F."/>
            <person name="Greco C."/>
        </authorList>
    </citation>
    <scope>NUCLEOTIDE SEQUENCE [LARGE SCALE GENOMIC DNA]</scope>
    <source>
        <strain evidence="5">MFLUCC 19-0629</strain>
    </source>
</reference>
<dbReference type="PANTHER" id="PTHR31544">
    <property type="entry name" value="AIG2-LIKE PROTEIN D"/>
    <property type="match status" value="1"/>
</dbReference>
<evidence type="ECO:0000256" key="3">
    <source>
        <dbReference type="ARBA" id="ARBA00030602"/>
    </source>
</evidence>
<protein>
    <recommendedName>
        <fullName evidence="3">Putative gamma-glutamylcyclotransferase</fullName>
    </recommendedName>
</protein>
<feature type="domain" description="Gamma-glutamylcyclotransferase AIG2-like" evidence="4">
    <location>
        <begin position="223"/>
        <end position="320"/>
    </location>
</feature>
<comment type="similarity">
    <text evidence="1">Belongs to the gamma-glutamylcyclotransferase family.</text>
</comment>
<dbReference type="Proteomes" id="UP001369815">
    <property type="component" value="Unassembled WGS sequence"/>
</dbReference>
<dbReference type="CDD" id="cd06661">
    <property type="entry name" value="GGCT_like"/>
    <property type="match status" value="1"/>
</dbReference>
<keyword evidence="2" id="KW-0808">Transferase</keyword>
<name>A0AAX6MBD5_9PEZI</name>
<evidence type="ECO:0000313" key="5">
    <source>
        <dbReference type="EMBL" id="KAK6949774.1"/>
    </source>
</evidence>
<gene>
    <name evidence="5" type="ORF">Daesc_008095</name>
</gene>
<accession>A0AAX6MBD5</accession>
<dbReference type="AlphaFoldDB" id="A0AAX6MBD5"/>